<dbReference type="PANTHER" id="PTHR32385:SF15">
    <property type="entry name" value="INOSITOL PHOSPHOCERAMIDE MANNOSYLTRANSFERASE 1"/>
    <property type="match status" value="1"/>
</dbReference>
<dbReference type="AlphaFoldDB" id="A0A502DDU5"/>
<accession>A0A502DDU5</accession>
<dbReference type="PANTHER" id="PTHR32385">
    <property type="entry name" value="MANNOSYL PHOSPHORYLINOSITOL CERAMIDE SYNTHASE"/>
    <property type="match status" value="1"/>
</dbReference>
<reference evidence="1 2" key="1">
    <citation type="journal article" date="2019" name="Environ. Microbiol.">
        <title>Species interactions and distinct microbial communities in high Arctic permafrost affected cryosols are associated with the CH4 and CO2 gas fluxes.</title>
        <authorList>
            <person name="Altshuler I."/>
            <person name="Hamel J."/>
            <person name="Turney S."/>
            <person name="Magnuson E."/>
            <person name="Levesque R."/>
            <person name="Greer C."/>
            <person name="Whyte L.G."/>
        </authorList>
    </citation>
    <scope>NUCLEOTIDE SEQUENCE [LARGE SCALE GENOMIC DNA]</scope>
    <source>
        <strain evidence="1 2">S06.C</strain>
    </source>
</reference>
<gene>
    <name evidence="1" type="ORF">EAH82_19370</name>
</gene>
<dbReference type="SUPFAM" id="SSF53448">
    <property type="entry name" value="Nucleotide-diphospho-sugar transferases"/>
    <property type="match status" value="1"/>
</dbReference>
<keyword evidence="1" id="KW-0328">Glycosyltransferase</keyword>
<name>A0A502DDU5_9BURK</name>
<keyword evidence="1" id="KW-0808">Transferase</keyword>
<sequence length="336" mass="38756">MASLKKDTRWRRFRHHGELWLAAWLRRFYGWRQRPLEVPGPQAFLPYVFGDAGVNPRPIPPIVWSYWTGGEPPLVVQRCIARWQQLNPGFSVRILNDRTLHYHVPDLPAGLSEQSPTRRADWLRLELLRRHGGIWLDASSILTESLDWVPKLQQTAQCDFIGYELALYNRDPAWPVVENWFLAAPPGSPFIEDLQREFTTEVIPRTGEAYVAHLQSLGLFESLRQNIDMPAYLGMHLAVQRILQGGGRYRLHLARAEDGPYFFHVLGDWRRTPLKIRLLFSRIRGALPPLIKLRSPDRKRLDDYLARGFYLPDSVAGRYLGDAPDDASAAKVDPPR</sequence>
<dbReference type="Proteomes" id="UP000319212">
    <property type="component" value="Unassembled WGS sequence"/>
</dbReference>
<organism evidence="1 2">
    <name type="scientific">Variovorax guangxiensis</name>
    <dbReference type="NCBI Taxonomy" id="1775474"/>
    <lineage>
        <taxon>Bacteria</taxon>
        <taxon>Pseudomonadati</taxon>
        <taxon>Pseudomonadota</taxon>
        <taxon>Betaproteobacteria</taxon>
        <taxon>Burkholderiales</taxon>
        <taxon>Comamonadaceae</taxon>
        <taxon>Variovorax</taxon>
    </lineage>
</organism>
<dbReference type="InterPro" id="IPR029044">
    <property type="entry name" value="Nucleotide-diphossugar_trans"/>
</dbReference>
<evidence type="ECO:0000313" key="2">
    <source>
        <dbReference type="Proteomes" id="UP000319212"/>
    </source>
</evidence>
<dbReference type="Pfam" id="PF05704">
    <property type="entry name" value="Caps_synth"/>
    <property type="match status" value="1"/>
</dbReference>
<dbReference type="InterPro" id="IPR051706">
    <property type="entry name" value="Glycosyltransferase_domain"/>
</dbReference>
<dbReference type="EMBL" id="RCZI01000007">
    <property type="protein sequence ID" value="TPG23755.1"/>
    <property type="molecule type" value="Genomic_DNA"/>
</dbReference>
<dbReference type="GO" id="GO:0016020">
    <property type="term" value="C:membrane"/>
    <property type="evidence" value="ECO:0007669"/>
    <property type="project" value="GOC"/>
</dbReference>
<dbReference type="InterPro" id="IPR008441">
    <property type="entry name" value="AfumC-like_glycosyl_Trfase"/>
</dbReference>
<dbReference type="RefSeq" id="WP_140844814.1">
    <property type="nucleotide sequence ID" value="NZ_RCZI01000007.1"/>
</dbReference>
<dbReference type="Gene3D" id="3.90.550.20">
    <property type="match status" value="1"/>
</dbReference>
<proteinExistence type="predicted"/>
<protein>
    <submittedName>
        <fullName evidence="1">Mannosyltransferase</fullName>
    </submittedName>
</protein>
<dbReference type="OrthoDB" id="9802881at2"/>
<dbReference type="GO" id="GO:0000030">
    <property type="term" value="F:mannosyltransferase activity"/>
    <property type="evidence" value="ECO:0007669"/>
    <property type="project" value="TreeGrafter"/>
</dbReference>
<comment type="caution">
    <text evidence="1">The sequence shown here is derived from an EMBL/GenBank/DDBJ whole genome shotgun (WGS) entry which is preliminary data.</text>
</comment>
<evidence type="ECO:0000313" key="1">
    <source>
        <dbReference type="EMBL" id="TPG23755.1"/>
    </source>
</evidence>
<dbReference type="GO" id="GO:0051999">
    <property type="term" value="P:mannosyl-inositol phosphorylceramide biosynthetic process"/>
    <property type="evidence" value="ECO:0007669"/>
    <property type="project" value="TreeGrafter"/>
</dbReference>